<evidence type="ECO:0000256" key="6">
    <source>
        <dbReference type="SAM" id="Phobius"/>
    </source>
</evidence>
<organism evidence="8 9">
    <name type="scientific">Cryphonectria parasitica (strain ATCC 38755 / EP155)</name>
    <dbReference type="NCBI Taxonomy" id="660469"/>
    <lineage>
        <taxon>Eukaryota</taxon>
        <taxon>Fungi</taxon>
        <taxon>Dikarya</taxon>
        <taxon>Ascomycota</taxon>
        <taxon>Pezizomycotina</taxon>
        <taxon>Sordariomycetes</taxon>
        <taxon>Sordariomycetidae</taxon>
        <taxon>Diaporthales</taxon>
        <taxon>Cryphonectriaceae</taxon>
        <taxon>Cryphonectria-Endothia species complex</taxon>
        <taxon>Cryphonectria</taxon>
    </lineage>
</organism>
<dbReference type="RefSeq" id="XP_040779791.1">
    <property type="nucleotide sequence ID" value="XM_040915255.1"/>
</dbReference>
<feature type="transmembrane region" description="Helical" evidence="6">
    <location>
        <begin position="202"/>
        <end position="220"/>
    </location>
</feature>
<dbReference type="Proteomes" id="UP000803844">
    <property type="component" value="Unassembled WGS sequence"/>
</dbReference>
<comment type="similarity">
    <text evidence="5">Belongs to the SAT4 family.</text>
</comment>
<keyword evidence="2 6" id="KW-0812">Transmembrane</keyword>
<evidence type="ECO:0000256" key="4">
    <source>
        <dbReference type="ARBA" id="ARBA00023136"/>
    </source>
</evidence>
<evidence type="ECO:0000313" key="8">
    <source>
        <dbReference type="EMBL" id="KAF3768830.1"/>
    </source>
</evidence>
<sequence length="372" mass="40767">MKPGANAGGILAVASIAIVVGTLAVALRLYTRKFVLNQIWLDDYLAVVSWACLIALAIQNFHAVSTGLGSHFDQIPPSGYNAFFKDLWLGLVIYNITLLFTKLTLFFQFYRVIRQTSWGGLKMFNACAMSIIAAWQFAQIFVQVFACVPVEAAWDQTVKGVCQSILVTRTMNSVGNIVTDFIILLLPLPIIWRLALPRKSKYAVIGIFSLGFFTCIVSILRITLTPTGESDIAFQTVSVIAWTTAEVLTGVIIASLSTMRPLMSRYVSGFTTRGTSKATSATSRSRASYGMQNLYAKGTPGTSRADRRSMLASPARRFSGGGWLDLSESDREDMARHGVAGLRMPDLARLEPGIGRHGSIRVTKEWSVRGET</sequence>
<evidence type="ECO:0000256" key="3">
    <source>
        <dbReference type="ARBA" id="ARBA00022989"/>
    </source>
</evidence>
<feature type="transmembrane region" description="Helical" evidence="6">
    <location>
        <begin position="174"/>
        <end position="195"/>
    </location>
</feature>
<dbReference type="InterPro" id="IPR049326">
    <property type="entry name" value="Rhodopsin_dom_fungi"/>
</dbReference>
<name>A0A9P5CT65_CRYP1</name>
<evidence type="ECO:0000256" key="1">
    <source>
        <dbReference type="ARBA" id="ARBA00004141"/>
    </source>
</evidence>
<proteinExistence type="inferred from homology"/>
<dbReference type="PANTHER" id="PTHR33048:SF47">
    <property type="entry name" value="INTEGRAL MEMBRANE PROTEIN-RELATED"/>
    <property type="match status" value="1"/>
</dbReference>
<feature type="transmembrane region" description="Helical" evidence="6">
    <location>
        <begin position="87"/>
        <end position="110"/>
    </location>
</feature>
<dbReference type="InterPro" id="IPR052337">
    <property type="entry name" value="SAT4-like"/>
</dbReference>
<gene>
    <name evidence="8" type="ORF">M406DRAFT_107592</name>
</gene>
<dbReference type="AlphaFoldDB" id="A0A9P5CT65"/>
<feature type="transmembrane region" description="Helical" evidence="6">
    <location>
        <begin position="232"/>
        <end position="256"/>
    </location>
</feature>
<evidence type="ECO:0000256" key="5">
    <source>
        <dbReference type="ARBA" id="ARBA00038359"/>
    </source>
</evidence>
<dbReference type="Pfam" id="PF20684">
    <property type="entry name" value="Fung_rhodopsin"/>
    <property type="match status" value="1"/>
</dbReference>
<comment type="subcellular location">
    <subcellularLocation>
        <location evidence="1">Membrane</location>
        <topology evidence="1">Multi-pass membrane protein</topology>
    </subcellularLocation>
</comment>
<feature type="transmembrane region" description="Helical" evidence="6">
    <location>
        <begin position="6"/>
        <end position="27"/>
    </location>
</feature>
<feature type="domain" description="Rhodopsin" evidence="7">
    <location>
        <begin position="27"/>
        <end position="265"/>
    </location>
</feature>
<accession>A0A9P5CT65</accession>
<reference evidence="8" key="1">
    <citation type="journal article" date="2020" name="Phytopathology">
        <title>Genome sequence of the chestnut blight fungus Cryphonectria parasitica EP155: A fundamental resource for an archetypical invasive plant pathogen.</title>
        <authorList>
            <person name="Crouch J.A."/>
            <person name="Dawe A."/>
            <person name="Aerts A."/>
            <person name="Barry K."/>
            <person name="Churchill A.C.L."/>
            <person name="Grimwood J."/>
            <person name="Hillman B."/>
            <person name="Milgroom M.G."/>
            <person name="Pangilinan J."/>
            <person name="Smith M."/>
            <person name="Salamov A."/>
            <person name="Schmutz J."/>
            <person name="Yadav J."/>
            <person name="Grigoriev I.V."/>
            <person name="Nuss D."/>
        </authorList>
    </citation>
    <scope>NUCLEOTIDE SEQUENCE</scope>
    <source>
        <strain evidence="8">EP155</strain>
    </source>
</reference>
<keyword evidence="3 6" id="KW-1133">Transmembrane helix</keyword>
<evidence type="ECO:0000256" key="2">
    <source>
        <dbReference type="ARBA" id="ARBA00022692"/>
    </source>
</evidence>
<keyword evidence="4 6" id="KW-0472">Membrane</keyword>
<comment type="caution">
    <text evidence="8">The sequence shown here is derived from an EMBL/GenBank/DDBJ whole genome shotgun (WGS) entry which is preliminary data.</text>
</comment>
<dbReference type="GO" id="GO:0016020">
    <property type="term" value="C:membrane"/>
    <property type="evidence" value="ECO:0007669"/>
    <property type="project" value="UniProtKB-SubCell"/>
</dbReference>
<evidence type="ECO:0000259" key="7">
    <source>
        <dbReference type="Pfam" id="PF20684"/>
    </source>
</evidence>
<dbReference type="GeneID" id="63832384"/>
<dbReference type="OrthoDB" id="3648173at2759"/>
<keyword evidence="9" id="KW-1185">Reference proteome</keyword>
<protein>
    <recommendedName>
        <fullName evidence="7">Rhodopsin domain-containing protein</fullName>
    </recommendedName>
</protein>
<feature type="transmembrane region" description="Helical" evidence="6">
    <location>
        <begin position="131"/>
        <end position="154"/>
    </location>
</feature>
<dbReference type="EMBL" id="MU032345">
    <property type="protein sequence ID" value="KAF3768830.1"/>
    <property type="molecule type" value="Genomic_DNA"/>
</dbReference>
<feature type="transmembrane region" description="Helical" evidence="6">
    <location>
        <begin position="39"/>
        <end position="58"/>
    </location>
</feature>
<evidence type="ECO:0000313" key="9">
    <source>
        <dbReference type="Proteomes" id="UP000803844"/>
    </source>
</evidence>
<dbReference type="PANTHER" id="PTHR33048">
    <property type="entry name" value="PTH11-LIKE INTEGRAL MEMBRANE PROTEIN (AFU_ORTHOLOGUE AFUA_5G11245)"/>
    <property type="match status" value="1"/>
</dbReference>